<dbReference type="InterPro" id="IPR008775">
    <property type="entry name" value="Phytyl_CoA_dOase-like"/>
</dbReference>
<protein>
    <recommendedName>
        <fullName evidence="3">Phytanoyl-CoA dioxygenase</fullName>
    </recommendedName>
</protein>
<dbReference type="Pfam" id="PF05721">
    <property type="entry name" value="PhyH"/>
    <property type="match status" value="1"/>
</dbReference>
<reference evidence="1" key="1">
    <citation type="submission" date="2022-11" db="EMBL/GenBank/DDBJ databases">
        <authorList>
            <person name="Petersen C."/>
        </authorList>
    </citation>
    <scope>NUCLEOTIDE SEQUENCE</scope>
    <source>
        <strain evidence="1">IBT 30761</strain>
    </source>
</reference>
<proteinExistence type="predicted"/>
<dbReference type="AlphaFoldDB" id="A0A9W9ENM5"/>
<evidence type="ECO:0000313" key="2">
    <source>
        <dbReference type="Proteomes" id="UP001149074"/>
    </source>
</evidence>
<dbReference type="RefSeq" id="XP_056469841.1">
    <property type="nucleotide sequence ID" value="XM_056622425.1"/>
</dbReference>
<evidence type="ECO:0008006" key="3">
    <source>
        <dbReference type="Google" id="ProtNLM"/>
    </source>
</evidence>
<keyword evidence="2" id="KW-1185">Reference proteome</keyword>
<accession>A0A9W9ENM5</accession>
<comment type="caution">
    <text evidence="1">The sequence shown here is derived from an EMBL/GenBank/DDBJ whole genome shotgun (WGS) entry which is preliminary data.</text>
</comment>
<organism evidence="1 2">
    <name type="scientific">Penicillium argentinense</name>
    <dbReference type="NCBI Taxonomy" id="1131581"/>
    <lineage>
        <taxon>Eukaryota</taxon>
        <taxon>Fungi</taxon>
        <taxon>Dikarya</taxon>
        <taxon>Ascomycota</taxon>
        <taxon>Pezizomycotina</taxon>
        <taxon>Eurotiomycetes</taxon>
        <taxon>Eurotiomycetidae</taxon>
        <taxon>Eurotiales</taxon>
        <taxon>Aspergillaceae</taxon>
        <taxon>Penicillium</taxon>
    </lineage>
</organism>
<name>A0A9W9ENM5_9EURO</name>
<dbReference type="Gene3D" id="2.60.120.620">
    <property type="entry name" value="q2cbj1_9rhob like domain"/>
    <property type="match status" value="2"/>
</dbReference>
<dbReference type="Proteomes" id="UP001149074">
    <property type="component" value="Unassembled WGS sequence"/>
</dbReference>
<dbReference type="OrthoDB" id="445007at2759"/>
<evidence type="ECO:0000313" key="1">
    <source>
        <dbReference type="EMBL" id="KAJ5085163.1"/>
    </source>
</evidence>
<dbReference type="EMBL" id="JAPQKI010000010">
    <property type="protein sequence ID" value="KAJ5085163.1"/>
    <property type="molecule type" value="Genomic_DNA"/>
</dbReference>
<dbReference type="GeneID" id="81361404"/>
<gene>
    <name evidence="1" type="ORF">N7532_009934</name>
</gene>
<sequence length="211" mass="23356">MTIQAESPKIVKLDAHNPKTKTDGVTEIVQRDGGVIIKGLFPTEHTERIRAELKPVFDADIPDPSGFFPKSTRRATGLIGISDACVEYVTNKLWIDVCNKILSMTKSTYENVATLIIPGSHKWDIERTPKREEAVPAELDVGDVLIFTGNVYHGGGANKSIDQIREVIGMFMVKGMYRPAENQMLAVPPEKARSFPPGSKTSWVWDQSAEC</sequence>
<dbReference type="SUPFAM" id="SSF51197">
    <property type="entry name" value="Clavaminate synthase-like"/>
    <property type="match status" value="1"/>
</dbReference>
<reference evidence="1" key="2">
    <citation type="journal article" date="2023" name="IMA Fungus">
        <title>Comparative genomic study of the Penicillium genus elucidates a diverse pangenome and 15 lateral gene transfer events.</title>
        <authorList>
            <person name="Petersen C."/>
            <person name="Sorensen T."/>
            <person name="Nielsen M.R."/>
            <person name="Sondergaard T.E."/>
            <person name="Sorensen J.L."/>
            <person name="Fitzpatrick D.A."/>
            <person name="Frisvad J.C."/>
            <person name="Nielsen K.L."/>
        </authorList>
    </citation>
    <scope>NUCLEOTIDE SEQUENCE</scope>
    <source>
        <strain evidence="1">IBT 30761</strain>
    </source>
</reference>